<dbReference type="GO" id="GO:0004826">
    <property type="term" value="F:phenylalanine-tRNA ligase activity"/>
    <property type="evidence" value="ECO:0007669"/>
    <property type="project" value="UniProtKB-UniRule"/>
</dbReference>
<comment type="cofactor">
    <cofactor evidence="15">
        <name>Mg(2+)</name>
        <dbReference type="ChEBI" id="CHEBI:18420"/>
    </cofactor>
    <text evidence="15">Binds 2 magnesium ions per tetramer.</text>
</comment>
<dbReference type="InterPro" id="IPR009061">
    <property type="entry name" value="DNA-bd_dom_put_sf"/>
</dbReference>
<evidence type="ECO:0000313" key="21">
    <source>
        <dbReference type="Proteomes" id="UP000664277"/>
    </source>
</evidence>
<evidence type="ECO:0000256" key="16">
    <source>
        <dbReference type="PROSITE-ProRule" id="PRU00209"/>
    </source>
</evidence>
<feature type="binding site" evidence="15">
    <location>
        <position position="492"/>
    </location>
    <ligand>
        <name>Mg(2+)</name>
        <dbReference type="ChEBI" id="CHEBI:18420"/>
        <note>shared with alpha subunit</note>
    </ligand>
</feature>
<dbReference type="NCBIfam" id="TIGR00472">
    <property type="entry name" value="pheT_bact"/>
    <property type="match status" value="1"/>
</dbReference>
<dbReference type="PANTHER" id="PTHR10947">
    <property type="entry name" value="PHENYLALANYL-TRNA SYNTHETASE BETA CHAIN AND LEUCINE-RICH REPEAT-CONTAINING PROTEIN 47"/>
    <property type="match status" value="1"/>
</dbReference>
<dbReference type="Pfam" id="PF03483">
    <property type="entry name" value="B3_4"/>
    <property type="match status" value="1"/>
</dbReference>
<dbReference type="InterPro" id="IPR020825">
    <property type="entry name" value="Phe-tRNA_synthase-like_B3/B4"/>
</dbReference>
<comment type="caution">
    <text evidence="20">The sequence shown here is derived from an EMBL/GenBank/DDBJ whole genome shotgun (WGS) entry which is preliminary data.</text>
</comment>
<accession>A0A8J7PD15</accession>
<keyword evidence="6 15" id="KW-0436">Ligase</keyword>
<dbReference type="PROSITE" id="PS51483">
    <property type="entry name" value="B5"/>
    <property type="match status" value="1"/>
</dbReference>
<evidence type="ECO:0000256" key="11">
    <source>
        <dbReference type="ARBA" id="ARBA00022884"/>
    </source>
</evidence>
<dbReference type="GO" id="GO:0006432">
    <property type="term" value="P:phenylalanyl-tRNA aminoacylation"/>
    <property type="evidence" value="ECO:0007669"/>
    <property type="project" value="UniProtKB-UniRule"/>
</dbReference>
<evidence type="ECO:0000256" key="4">
    <source>
        <dbReference type="ARBA" id="ARBA00022490"/>
    </source>
</evidence>
<dbReference type="InterPro" id="IPR045060">
    <property type="entry name" value="Phe-tRNA-ligase_IIc_bsu"/>
</dbReference>
<evidence type="ECO:0000256" key="10">
    <source>
        <dbReference type="ARBA" id="ARBA00022842"/>
    </source>
</evidence>
<keyword evidence="8 15" id="KW-0547">Nucleotide-binding</keyword>
<dbReference type="InterPro" id="IPR005147">
    <property type="entry name" value="tRNA_synthase_B5-dom"/>
</dbReference>
<dbReference type="SUPFAM" id="SSF54991">
    <property type="entry name" value="Anticodon-binding domain of PheRS"/>
    <property type="match status" value="1"/>
</dbReference>
<dbReference type="Pfam" id="PF03484">
    <property type="entry name" value="B5"/>
    <property type="match status" value="1"/>
</dbReference>
<dbReference type="PANTHER" id="PTHR10947:SF0">
    <property type="entry name" value="PHENYLALANINE--TRNA LIGASE BETA SUBUNIT"/>
    <property type="match status" value="1"/>
</dbReference>
<dbReference type="InterPro" id="IPR041616">
    <property type="entry name" value="PheRS_beta_core"/>
</dbReference>
<gene>
    <name evidence="15" type="primary">pheT</name>
    <name evidence="20" type="ORF">J0M35_10905</name>
</gene>
<evidence type="ECO:0000256" key="14">
    <source>
        <dbReference type="ARBA" id="ARBA00049255"/>
    </source>
</evidence>
<comment type="catalytic activity">
    <reaction evidence="14 15">
        <text>tRNA(Phe) + L-phenylalanine + ATP = L-phenylalanyl-tRNA(Phe) + AMP + diphosphate + H(+)</text>
        <dbReference type="Rhea" id="RHEA:19413"/>
        <dbReference type="Rhea" id="RHEA-COMP:9668"/>
        <dbReference type="Rhea" id="RHEA-COMP:9699"/>
        <dbReference type="ChEBI" id="CHEBI:15378"/>
        <dbReference type="ChEBI" id="CHEBI:30616"/>
        <dbReference type="ChEBI" id="CHEBI:33019"/>
        <dbReference type="ChEBI" id="CHEBI:58095"/>
        <dbReference type="ChEBI" id="CHEBI:78442"/>
        <dbReference type="ChEBI" id="CHEBI:78531"/>
        <dbReference type="ChEBI" id="CHEBI:456215"/>
        <dbReference type="EC" id="6.1.1.20"/>
    </reaction>
</comment>
<dbReference type="PROSITE" id="PS51447">
    <property type="entry name" value="FDX_ACB"/>
    <property type="match status" value="1"/>
</dbReference>
<dbReference type="InterPro" id="IPR002547">
    <property type="entry name" value="tRNA-bd_dom"/>
</dbReference>
<evidence type="ECO:0000256" key="3">
    <source>
        <dbReference type="ARBA" id="ARBA00011209"/>
    </source>
</evidence>
<dbReference type="CDD" id="cd00769">
    <property type="entry name" value="PheRS_beta_core"/>
    <property type="match status" value="1"/>
</dbReference>
<keyword evidence="7 15" id="KW-0479">Metal-binding</keyword>
<dbReference type="PROSITE" id="PS50886">
    <property type="entry name" value="TRBD"/>
    <property type="match status" value="1"/>
</dbReference>
<protein>
    <recommendedName>
        <fullName evidence="15">Phenylalanine--tRNA ligase beta subunit</fullName>
        <ecNumber evidence="15">6.1.1.20</ecNumber>
    </recommendedName>
    <alternativeName>
        <fullName evidence="15">Phenylalanyl-tRNA synthetase beta subunit</fullName>
        <shortName evidence="15">PheRS</shortName>
    </alternativeName>
</protein>
<evidence type="ECO:0000256" key="8">
    <source>
        <dbReference type="ARBA" id="ARBA00022741"/>
    </source>
</evidence>
<evidence type="ECO:0000313" key="20">
    <source>
        <dbReference type="EMBL" id="MBN8660866.1"/>
    </source>
</evidence>
<dbReference type="InterPro" id="IPR004532">
    <property type="entry name" value="Phe-tRNA-ligase_IIc_bsu_bact"/>
</dbReference>
<feature type="domain" description="TRNA-binding" evidence="17">
    <location>
        <begin position="42"/>
        <end position="163"/>
    </location>
</feature>
<dbReference type="Gene3D" id="2.40.50.140">
    <property type="entry name" value="Nucleic acid-binding proteins"/>
    <property type="match status" value="1"/>
</dbReference>
<dbReference type="SUPFAM" id="SSF50249">
    <property type="entry name" value="Nucleic acid-binding proteins"/>
    <property type="match status" value="1"/>
</dbReference>
<keyword evidence="10 15" id="KW-0460">Magnesium</keyword>
<dbReference type="Pfam" id="PF03147">
    <property type="entry name" value="FDX-ACB"/>
    <property type="match status" value="1"/>
</dbReference>
<dbReference type="SMART" id="SM00874">
    <property type="entry name" value="B5"/>
    <property type="match status" value="1"/>
</dbReference>
<dbReference type="Gene3D" id="3.30.56.10">
    <property type="match status" value="2"/>
</dbReference>
<dbReference type="Gene3D" id="3.30.930.10">
    <property type="entry name" value="Bira Bifunctional Protein, Domain 2"/>
    <property type="match status" value="1"/>
</dbReference>
<dbReference type="InterPro" id="IPR012340">
    <property type="entry name" value="NA-bd_OB-fold"/>
</dbReference>
<dbReference type="InterPro" id="IPR045864">
    <property type="entry name" value="aa-tRNA-synth_II/BPL/LPL"/>
</dbReference>
<evidence type="ECO:0000256" key="2">
    <source>
        <dbReference type="ARBA" id="ARBA00008653"/>
    </source>
</evidence>
<dbReference type="GO" id="GO:0005524">
    <property type="term" value="F:ATP binding"/>
    <property type="evidence" value="ECO:0007669"/>
    <property type="project" value="UniProtKB-UniRule"/>
</dbReference>
<evidence type="ECO:0000256" key="9">
    <source>
        <dbReference type="ARBA" id="ARBA00022840"/>
    </source>
</evidence>
<keyword evidence="13 15" id="KW-0030">Aminoacyl-tRNA synthetase</keyword>
<dbReference type="InterPro" id="IPR033714">
    <property type="entry name" value="tRNA_bind_bactPheRS"/>
</dbReference>
<evidence type="ECO:0000256" key="7">
    <source>
        <dbReference type="ARBA" id="ARBA00022723"/>
    </source>
</evidence>
<dbReference type="HAMAP" id="MF_00283">
    <property type="entry name" value="Phe_tRNA_synth_beta1"/>
    <property type="match status" value="1"/>
</dbReference>
<dbReference type="SUPFAM" id="SSF56037">
    <property type="entry name" value="PheT/TilS domain"/>
    <property type="match status" value="1"/>
</dbReference>
<keyword evidence="9 15" id="KW-0067">ATP-binding</keyword>
<dbReference type="SUPFAM" id="SSF55681">
    <property type="entry name" value="Class II aaRS and biotin synthetases"/>
    <property type="match status" value="1"/>
</dbReference>
<dbReference type="SMART" id="SM00873">
    <property type="entry name" value="B3_4"/>
    <property type="match status" value="1"/>
</dbReference>
<dbReference type="EC" id="6.1.1.20" evidence="15"/>
<dbReference type="AlphaFoldDB" id="A0A8J7PD15"/>
<dbReference type="Pfam" id="PF01588">
    <property type="entry name" value="tRNA_bind"/>
    <property type="match status" value="1"/>
</dbReference>
<comment type="subunit">
    <text evidence="3 15">Tetramer of two alpha and two beta subunits.</text>
</comment>
<feature type="domain" description="B5" evidence="19">
    <location>
        <begin position="428"/>
        <end position="505"/>
    </location>
</feature>
<dbReference type="Gene3D" id="3.50.40.10">
    <property type="entry name" value="Phenylalanyl-trna Synthetase, Chain B, domain 3"/>
    <property type="match status" value="1"/>
</dbReference>
<evidence type="ECO:0000256" key="5">
    <source>
        <dbReference type="ARBA" id="ARBA00022555"/>
    </source>
</evidence>
<evidence type="ECO:0000259" key="19">
    <source>
        <dbReference type="PROSITE" id="PS51483"/>
    </source>
</evidence>
<evidence type="ECO:0000256" key="1">
    <source>
        <dbReference type="ARBA" id="ARBA00004496"/>
    </source>
</evidence>
<evidence type="ECO:0000256" key="13">
    <source>
        <dbReference type="ARBA" id="ARBA00023146"/>
    </source>
</evidence>
<dbReference type="GO" id="GO:0000049">
    <property type="term" value="F:tRNA binding"/>
    <property type="evidence" value="ECO:0007669"/>
    <property type="project" value="UniProtKB-UniRule"/>
</dbReference>
<keyword evidence="11 16" id="KW-0694">RNA-binding</keyword>
<comment type="similarity">
    <text evidence="2 15">Belongs to the phenylalanyl-tRNA synthetase beta subunit family. Type 1 subfamily.</text>
</comment>
<feature type="binding site" evidence="15">
    <location>
        <position position="489"/>
    </location>
    <ligand>
        <name>Mg(2+)</name>
        <dbReference type="ChEBI" id="CHEBI:18420"/>
        <note>shared with alpha subunit</note>
    </ligand>
</feature>
<keyword evidence="12 15" id="KW-0648">Protein biosynthesis</keyword>
<name>A0A8J7PD15_9BACT</name>
<keyword evidence="4 15" id="KW-0963">Cytoplasm</keyword>
<dbReference type="InterPro" id="IPR036690">
    <property type="entry name" value="Fdx_antiC-bd_sf"/>
</dbReference>
<evidence type="ECO:0000256" key="6">
    <source>
        <dbReference type="ARBA" id="ARBA00022598"/>
    </source>
</evidence>
<evidence type="ECO:0000259" key="17">
    <source>
        <dbReference type="PROSITE" id="PS50886"/>
    </source>
</evidence>
<feature type="binding site" evidence="15">
    <location>
        <position position="493"/>
    </location>
    <ligand>
        <name>Mg(2+)</name>
        <dbReference type="ChEBI" id="CHEBI:18420"/>
        <note>shared with alpha subunit</note>
    </ligand>
</feature>
<dbReference type="InterPro" id="IPR005146">
    <property type="entry name" value="B3/B4_tRNA-bd"/>
</dbReference>
<dbReference type="GO" id="GO:0009328">
    <property type="term" value="C:phenylalanine-tRNA ligase complex"/>
    <property type="evidence" value="ECO:0007669"/>
    <property type="project" value="TreeGrafter"/>
</dbReference>
<evidence type="ECO:0000259" key="18">
    <source>
        <dbReference type="PROSITE" id="PS51447"/>
    </source>
</evidence>
<dbReference type="Gene3D" id="3.30.70.380">
    <property type="entry name" value="Ferrodoxin-fold anticodon-binding domain"/>
    <property type="match status" value="1"/>
</dbReference>
<dbReference type="SUPFAM" id="SSF46955">
    <property type="entry name" value="Putative DNA-binding domain"/>
    <property type="match status" value="1"/>
</dbReference>
<proteinExistence type="inferred from homology"/>
<organism evidence="20 21">
    <name type="scientific">Candidatus Obscuribacter phosphatis</name>
    <dbReference type="NCBI Taxonomy" id="1906157"/>
    <lineage>
        <taxon>Bacteria</taxon>
        <taxon>Bacillati</taxon>
        <taxon>Candidatus Melainabacteria</taxon>
        <taxon>Candidatus Obscuribacterales</taxon>
        <taxon>Candidatus Obscuribacteraceae</taxon>
        <taxon>Candidatus Obscuribacter</taxon>
    </lineage>
</organism>
<evidence type="ECO:0000256" key="15">
    <source>
        <dbReference type="HAMAP-Rule" id="MF_00283"/>
    </source>
</evidence>
<evidence type="ECO:0000256" key="12">
    <source>
        <dbReference type="ARBA" id="ARBA00022917"/>
    </source>
</evidence>
<keyword evidence="5 16" id="KW-0820">tRNA-binding</keyword>
<dbReference type="Pfam" id="PF17759">
    <property type="entry name" value="tRNA_synthFbeta"/>
    <property type="match status" value="1"/>
</dbReference>
<dbReference type="GO" id="GO:0000287">
    <property type="term" value="F:magnesium ion binding"/>
    <property type="evidence" value="ECO:0007669"/>
    <property type="project" value="UniProtKB-UniRule"/>
</dbReference>
<dbReference type="Proteomes" id="UP000664277">
    <property type="component" value="Unassembled WGS sequence"/>
</dbReference>
<dbReference type="CDD" id="cd02796">
    <property type="entry name" value="tRNA_bind_bactPheRS"/>
    <property type="match status" value="1"/>
</dbReference>
<dbReference type="InterPro" id="IPR005121">
    <property type="entry name" value="Fdx_antiC-bd"/>
</dbReference>
<feature type="domain" description="FDX-ACB" evidence="18">
    <location>
        <begin position="757"/>
        <end position="852"/>
    </location>
</feature>
<dbReference type="EMBL" id="JAFLCK010000014">
    <property type="protein sequence ID" value="MBN8660866.1"/>
    <property type="molecule type" value="Genomic_DNA"/>
</dbReference>
<sequence length="853" mass="93044">MKVSLDWLNSDYVDLSDLSHEQVAEKLTMGAFEVEEVTVHGSDLEGPVVVGEILEIHQHPNADKIRLTRTRVKAGDEPLDIVCGAQNIEVGQIIPVALPGAKVVNRHDGSPLPIKASAIRGVKSNGMLCSAAELGIACDDKFGEGILVLADKDSPKKSGFTLGADARELLQIKPDHIMHVEPRSNRGDALCVAGLAREIAALFNRPLKQPTWNLEQYENKEAKVGTINSVKLENEEDCPFFSLIPIKGVKVGPSIPEISKRLEAIGVRPVNNVVDITNYVMHELGQPLHAYDAAKLSGSSMAVRRARAGEKLTTLDEKVRELTPEVMLIVDDDTAIGVAGIMGGKDSEISDSTTDIYLEAACFSQAVVRRGSRLLGLSSDASLRFERRVDVASVFHAARRAAYLIAHYCGASGPAQVGKAMMAGSDKVSDVYLTLRLSAVKRLLDIEVTAERVRELLSPLGFMVEAGESGQLKIAVPSFRQADVTREIDLIEEICRLNGYDAIAATMPKGIVCRQAKDDTLVKAQSALVGMGLSEAWCSSLVPASENGINEDYLVQVLNPLSKDHQYLRQSLVPGLVHALAHNLDRGQKKVALFESGRVYFKEWEEPAPDNKTDNNQERSAKLFAKEINRLAAIICQADKQSSEKADFYAMKGVLENLLSGLAISLAADKVNWQAASVPGLHPFRCAALALNRPPKKGSDHSDKVGIFGNPMVLGYVGQIHPSYAHAMGIKEEAFVFEIDLDRIGAERKAAKFSEIANTPSMVRDLTIDFSKEVLEKQNDINHQNIVRLIMRSGSKNLVDVQLVSVYQSEGAAHTYRLTFQNPSETLTGEEVDNLVKEVKSQLTKQLNASFRA</sequence>
<reference evidence="20" key="1">
    <citation type="submission" date="2021-02" db="EMBL/GenBank/DDBJ databases">
        <title>Genome-Resolved Metagenomics of a Microbial Community Performing Photosynthetic Biological Nutrient Removal.</title>
        <authorList>
            <person name="Mcdaniel E.A."/>
        </authorList>
    </citation>
    <scope>NUCLEOTIDE SEQUENCE</scope>
    <source>
        <strain evidence="20">UWPOB_OBS1</strain>
    </source>
</reference>
<feature type="binding site" evidence="15">
    <location>
        <position position="483"/>
    </location>
    <ligand>
        <name>Mg(2+)</name>
        <dbReference type="ChEBI" id="CHEBI:18420"/>
        <note>shared with alpha subunit</note>
    </ligand>
</feature>
<dbReference type="SMART" id="SM00896">
    <property type="entry name" value="FDX-ACB"/>
    <property type="match status" value="1"/>
</dbReference>
<comment type="subcellular location">
    <subcellularLocation>
        <location evidence="1 15">Cytoplasm</location>
    </subcellularLocation>
</comment>